<dbReference type="PROSITE" id="PS51384">
    <property type="entry name" value="FAD_FR"/>
    <property type="match status" value="1"/>
</dbReference>
<sequence length="238" mass="27227">MPRAPKWLFDTVDLLTTKLPDVTVDETVFLSPSVKKIRMSGVFDKVKLTVGAYIDFRVTETEVRRYTVSNFDKETQSMEFIVHLHGKGCGADYMNALQPGDVLSLNKPSTMIKYYDSSFQQYIIFGDESSLGLAQSFAPVLKQNKHIFQFIFELDEENLKIPEILGLESVIVYPKTGLFKNEDWIKQLPVFPLQNEAHIKFILTGNVKSAQTFRKVIKDTTKSKVYLHGYWLEGKKGL</sequence>
<dbReference type="PATRIC" id="fig|1324352.5.peg.899"/>
<gene>
    <name evidence="2" type="ORF">OK18_04180</name>
</gene>
<dbReference type="AlphaFoldDB" id="A0A0G3LZY2"/>
<evidence type="ECO:0000259" key="1">
    <source>
        <dbReference type="PROSITE" id="PS51384"/>
    </source>
</evidence>
<dbReference type="InterPro" id="IPR008333">
    <property type="entry name" value="Cbr1-like_FAD-bd_dom"/>
</dbReference>
<protein>
    <submittedName>
        <fullName evidence="2">Oxidoreductase</fullName>
    </submittedName>
</protein>
<proteinExistence type="predicted"/>
<feature type="domain" description="FAD-binding FR-type" evidence="1">
    <location>
        <begin position="17"/>
        <end position="115"/>
    </location>
</feature>
<evidence type="ECO:0000313" key="2">
    <source>
        <dbReference type="EMBL" id="AKK71945.1"/>
    </source>
</evidence>
<dbReference type="EMBL" id="CP009928">
    <property type="protein sequence ID" value="AKK71945.1"/>
    <property type="molecule type" value="Genomic_DNA"/>
</dbReference>
<dbReference type="STRING" id="1324352.OK18_04180"/>
<dbReference type="Pfam" id="PF00970">
    <property type="entry name" value="FAD_binding_6"/>
    <property type="match status" value="1"/>
</dbReference>
<dbReference type="KEGG" id="cgn:OK18_04180"/>
<dbReference type="SUPFAM" id="SSF63380">
    <property type="entry name" value="Riboflavin synthase domain-like"/>
    <property type="match status" value="1"/>
</dbReference>
<accession>A0A0G3LZY2</accession>
<organism evidence="2 3">
    <name type="scientific">Chryseobacterium gallinarum</name>
    <dbReference type="NCBI Taxonomy" id="1324352"/>
    <lineage>
        <taxon>Bacteria</taxon>
        <taxon>Pseudomonadati</taxon>
        <taxon>Bacteroidota</taxon>
        <taxon>Flavobacteriia</taxon>
        <taxon>Flavobacteriales</taxon>
        <taxon>Weeksellaceae</taxon>
        <taxon>Chryseobacterium group</taxon>
        <taxon>Chryseobacterium</taxon>
    </lineage>
</organism>
<dbReference type="InterPro" id="IPR017938">
    <property type="entry name" value="Riboflavin_synthase-like_b-brl"/>
</dbReference>
<dbReference type="GO" id="GO:0016491">
    <property type="term" value="F:oxidoreductase activity"/>
    <property type="evidence" value="ECO:0007669"/>
    <property type="project" value="InterPro"/>
</dbReference>
<name>A0A0G3LZY2_CHRGL</name>
<dbReference type="OrthoDB" id="9814826at2"/>
<dbReference type="InterPro" id="IPR017927">
    <property type="entry name" value="FAD-bd_FR_type"/>
</dbReference>
<evidence type="ECO:0000313" key="3">
    <source>
        <dbReference type="Proteomes" id="UP000035213"/>
    </source>
</evidence>
<dbReference type="Proteomes" id="UP000035213">
    <property type="component" value="Chromosome"/>
</dbReference>
<dbReference type="RefSeq" id="WP_053327196.1">
    <property type="nucleotide sequence ID" value="NZ_CP009928.1"/>
</dbReference>
<dbReference type="Gene3D" id="2.40.30.10">
    <property type="entry name" value="Translation factors"/>
    <property type="match status" value="1"/>
</dbReference>
<reference evidence="2 3" key="1">
    <citation type="submission" date="2014-11" db="EMBL/GenBank/DDBJ databases">
        <authorList>
            <person name="Park G.-S."/>
            <person name="Hong S.-J."/>
            <person name="Jung B.K."/>
            <person name="Khan A.R."/>
            <person name="Kwak Y."/>
            <person name="Shin J.-H."/>
        </authorList>
    </citation>
    <scope>NUCLEOTIDE SEQUENCE [LARGE SCALE GENOMIC DNA]</scope>
    <source>
        <strain evidence="2 3">DSM 27622</strain>
    </source>
</reference>